<evidence type="ECO:0000313" key="2">
    <source>
        <dbReference type="Proteomes" id="UP000018454"/>
    </source>
</evidence>
<dbReference type="EMBL" id="AEUP01000026">
    <property type="protein sequence ID" value="EGE47709.1"/>
    <property type="molecule type" value="Genomic_DNA"/>
</dbReference>
<dbReference type="Gene3D" id="3.40.50.1110">
    <property type="entry name" value="SGNH hydrolase"/>
    <property type="match status" value="1"/>
</dbReference>
<dbReference type="GO" id="GO:0016788">
    <property type="term" value="F:hydrolase activity, acting on ester bonds"/>
    <property type="evidence" value="ECO:0007669"/>
    <property type="project" value="UniProtKB-ARBA"/>
</dbReference>
<proteinExistence type="predicted"/>
<protein>
    <submittedName>
        <fullName evidence="1">Phosphatase IIIC</fullName>
    </submittedName>
</protein>
<dbReference type="Gene3D" id="3.40.50.1000">
    <property type="entry name" value="HAD superfamily/HAD-like"/>
    <property type="match status" value="1"/>
</dbReference>
<organism evidence="1 2">
    <name type="scientific">Acetobacter pomorum DM001</name>
    <dbReference type="NCBI Taxonomy" id="945681"/>
    <lineage>
        <taxon>Bacteria</taxon>
        <taxon>Pseudomonadati</taxon>
        <taxon>Pseudomonadota</taxon>
        <taxon>Alphaproteobacteria</taxon>
        <taxon>Acetobacterales</taxon>
        <taxon>Acetobacteraceae</taxon>
        <taxon>Acetobacter</taxon>
    </lineage>
</organism>
<dbReference type="AlphaFoldDB" id="F1YU42"/>
<reference evidence="1 2" key="1">
    <citation type="journal article" date="2011" name="Science">
        <title>Drosophila microbiome modulates host developmental and metabolic homeostasis via insulin signaling.</title>
        <authorList>
            <person name="Shin S.C."/>
            <person name="Kim S.H."/>
            <person name="You H."/>
            <person name="Kim B."/>
            <person name="Kim A.C."/>
            <person name="Lee K.A."/>
            <person name="Yoon J.H."/>
            <person name="Ryu J.H."/>
            <person name="Lee W.J."/>
        </authorList>
    </citation>
    <scope>NUCLEOTIDE SEQUENCE [LARGE SCALE GENOMIC DNA]</scope>
    <source>
        <strain evidence="1 2">DM001</strain>
    </source>
</reference>
<accession>F1YU42</accession>
<comment type="caution">
    <text evidence="1">The sequence shown here is derived from an EMBL/GenBank/DDBJ whole genome shotgun (WGS) entry which is preliminary data.</text>
</comment>
<dbReference type="Proteomes" id="UP000018454">
    <property type="component" value="Unassembled WGS sequence"/>
</dbReference>
<dbReference type="InterPro" id="IPR036514">
    <property type="entry name" value="SGNH_hydro_sf"/>
</dbReference>
<evidence type="ECO:0000313" key="1">
    <source>
        <dbReference type="EMBL" id="EGE47709.1"/>
    </source>
</evidence>
<name>F1YU42_9PROT</name>
<gene>
    <name evidence="1" type="ORF">APO_1342</name>
</gene>
<sequence>MQAKMLETKTFRGLPFSLSPALTEKVWNFQSESTQIQQLFLSPSGRIKEPDSSNAWLWRIENHQLLILANDGDLAWQSTGMEYRDDGRLVIFLETPKHDLCAILEEQAPSSKPLLTEKTTDSALPTQSMESTELEDSEFIFPSNLEIVPTKVQKVLIIGSSIGALCHEQLTQQYLDIRFDFIPYEFVAPLPTALPIPLEDYDFVYLQPSLRSILGDDIIWGARFNTPNFAQNILTNAQETLKNFIQHVLDYAALSDTPLLVSNFLTPQIPPRPFSRDRGVDMSVSTIIQTLNILLSTELDNHPLIKILDIEAVTSIVGKRYIQDDTIYFNTHNGIIFQDWDDFGPFEQGGPLPDLQTIYPNKHNTIGTLLFRQMIWGLRTLCQTDCVKTVIFSLDNTIWRGKLSEDASGDQTLPMPRQDGWPMGIWEAIQYLRGRGIKVCLYADGNEADIQAQWDKIIEPKFLALEDFDYVAINSAPISNIIPDICSKFSVQSAEIVLVDASAIRRAAITETFPDIRTIGKNPYLTRRILLWAAETQANFKQTLPHKTEKLETPPAPSAVMQAPVSNFTPQSLKMLQFMECKVSPHKIISSDDKLLESLPSLIKNSLTSKAEDVNITQETVNSFTSIDSKKMLLIFSVKDRFADYGPSAAMFIDDHAINRFILSARVHGMGTENFMLSEAAQLIRNQFGEGDITISLPITSNISLFRNMYAQAGFLPKDHKDGTEVFYLPAGLLPPTSPHVS</sequence>
<dbReference type="InterPro" id="IPR023214">
    <property type="entry name" value="HAD_sf"/>
</dbReference>